<evidence type="ECO:0000313" key="2">
    <source>
        <dbReference type="EMBL" id="RHL75080.1"/>
    </source>
</evidence>
<gene>
    <name evidence="2" type="ORF">DW001_16395</name>
    <name evidence="1" type="ORF">DWX06_01310</name>
</gene>
<name>A0A396FNH3_9FIRM</name>
<comment type="caution">
    <text evidence="2">The sequence shown here is derived from an EMBL/GenBank/DDBJ whole genome shotgun (WGS) entry which is preliminary data.</text>
</comment>
<dbReference type="Proteomes" id="UP000284296">
    <property type="component" value="Unassembled WGS sequence"/>
</dbReference>
<accession>A0A396FNH3</accession>
<dbReference type="EMBL" id="QRXG01000001">
    <property type="protein sequence ID" value="RGT84789.1"/>
    <property type="molecule type" value="Genomic_DNA"/>
</dbReference>
<proteinExistence type="predicted"/>
<protein>
    <submittedName>
        <fullName evidence="2">Uncharacterized protein</fullName>
    </submittedName>
</protein>
<evidence type="ECO:0000313" key="4">
    <source>
        <dbReference type="Proteomes" id="UP000284296"/>
    </source>
</evidence>
<sequence>MLENLLIFSFSIDKHLIKFYLFCTKYDFFARSKTFHLLKSKNVDEYNIICSVASYIFIDKHIDITSDRIHIVKKIAPKPQMD</sequence>
<dbReference type="Proteomes" id="UP000266698">
    <property type="component" value="Unassembled WGS sequence"/>
</dbReference>
<evidence type="ECO:0000313" key="3">
    <source>
        <dbReference type="Proteomes" id="UP000266698"/>
    </source>
</evidence>
<reference evidence="3 4" key="1">
    <citation type="submission" date="2018-08" db="EMBL/GenBank/DDBJ databases">
        <title>A genome reference for cultivated species of the human gut microbiota.</title>
        <authorList>
            <person name="Zou Y."/>
            <person name="Xue W."/>
            <person name="Luo G."/>
        </authorList>
    </citation>
    <scope>NUCLEOTIDE SEQUENCE [LARGE SCALE GENOMIC DNA]</scope>
    <source>
        <strain evidence="1 4">AF18-16LB</strain>
        <strain evidence="2 3">AF36-2BH</strain>
    </source>
</reference>
<dbReference type="AlphaFoldDB" id="A0A396FNH3"/>
<evidence type="ECO:0000313" key="1">
    <source>
        <dbReference type="EMBL" id="RGT84789.1"/>
    </source>
</evidence>
<organism evidence="2 3">
    <name type="scientific">Agathobacter rectalis</name>
    <dbReference type="NCBI Taxonomy" id="39491"/>
    <lineage>
        <taxon>Bacteria</taxon>
        <taxon>Bacillati</taxon>
        <taxon>Bacillota</taxon>
        <taxon>Clostridia</taxon>
        <taxon>Lachnospirales</taxon>
        <taxon>Lachnospiraceae</taxon>
        <taxon>Agathobacter</taxon>
    </lineage>
</organism>
<dbReference type="EMBL" id="QRPB01000036">
    <property type="protein sequence ID" value="RHL75080.1"/>
    <property type="molecule type" value="Genomic_DNA"/>
</dbReference>